<protein>
    <submittedName>
        <fullName evidence="4">ATP/GTP-binding protein</fullName>
    </submittedName>
</protein>
<evidence type="ECO:0000256" key="2">
    <source>
        <dbReference type="ARBA" id="ARBA00022840"/>
    </source>
</evidence>
<keyword evidence="5" id="KW-1185">Reference proteome</keyword>
<dbReference type="GO" id="GO:0051782">
    <property type="term" value="P:negative regulation of cell division"/>
    <property type="evidence" value="ECO:0007669"/>
    <property type="project" value="TreeGrafter"/>
</dbReference>
<evidence type="ECO:0000313" key="4">
    <source>
        <dbReference type="EMBL" id="ANZ39131.1"/>
    </source>
</evidence>
<dbReference type="InterPro" id="IPR027417">
    <property type="entry name" value="P-loop_NTPase"/>
</dbReference>
<dbReference type="KEGG" id="led:BBK82_26725"/>
<dbReference type="Pfam" id="PF01656">
    <property type="entry name" value="CbiA"/>
    <property type="match status" value="1"/>
</dbReference>
<dbReference type="InterPro" id="IPR050625">
    <property type="entry name" value="ParA/MinD_ATPase"/>
</dbReference>
<dbReference type="GO" id="GO:0016887">
    <property type="term" value="F:ATP hydrolysis activity"/>
    <property type="evidence" value="ECO:0007669"/>
    <property type="project" value="TreeGrafter"/>
</dbReference>
<evidence type="ECO:0000256" key="1">
    <source>
        <dbReference type="ARBA" id="ARBA00022741"/>
    </source>
</evidence>
<dbReference type="GO" id="GO:0005829">
    <property type="term" value="C:cytosol"/>
    <property type="evidence" value="ECO:0007669"/>
    <property type="project" value="TreeGrafter"/>
</dbReference>
<dbReference type="InterPro" id="IPR002586">
    <property type="entry name" value="CobQ/CobB/MinD/ParA_Nub-bd_dom"/>
</dbReference>
<dbReference type="PANTHER" id="PTHR43384:SF6">
    <property type="entry name" value="SEPTUM SITE-DETERMINING PROTEIN MIND HOMOLOG, CHLOROPLASTIC"/>
    <property type="match status" value="1"/>
</dbReference>
<evidence type="ECO:0000259" key="3">
    <source>
        <dbReference type="Pfam" id="PF01656"/>
    </source>
</evidence>
<dbReference type="STRING" id="1586287.BBK82_26725"/>
<dbReference type="Proteomes" id="UP000093053">
    <property type="component" value="Chromosome"/>
</dbReference>
<feature type="domain" description="CobQ/CobB/MinD/ParA nucleotide binding" evidence="3">
    <location>
        <begin position="6"/>
        <end position="143"/>
    </location>
</feature>
<dbReference type="SUPFAM" id="SSF52540">
    <property type="entry name" value="P-loop containing nucleoside triphosphate hydrolases"/>
    <property type="match status" value="1"/>
</dbReference>
<dbReference type="GO" id="GO:0009898">
    <property type="term" value="C:cytoplasmic side of plasma membrane"/>
    <property type="evidence" value="ECO:0007669"/>
    <property type="project" value="TreeGrafter"/>
</dbReference>
<sequence length="545" mass="60933">MTGTVITFYSYKGGVGRSFTMANTAVLLARWGYRVLAVDWDLEAPGLHLYFDPYLPEKPRSGVVDIAHEFLAGVRTPGPHEVRVAVDGVLDLIAAGRTGERRLDGSYSRRMQAIDWEDLYRRGFAAHLEAYREEWTAKYDFVLIDSRTGVSDIAGICTAQLPDRLVVVFTANDQNLNEVVDIVGLADKARDRLPYDRPRHQVLPVLSRLDNRVEYERAEGWQKKCAEVVTPLFGNWLIKGVTPEQMMRHLTVPYISYWSFGELLPVVAEQPPSSDQISFALETVAAVIAQEFDRTDLLADNRDAYVAAARSRRREFDLDLLVSSPRALWRTATELITELSLLGVRAEHSLSGDPGILDQTSDPAQHLCLLVDGRLSRWQLTEAERFARRALGPDGAERRLFCLLTHGTVPELLPGFLQNFQHSEFEPGVRPVRVARELRDVIKAVPATETEPDQEVLQAVEAALRAVPEQLPSLGRLALVTETVQGMAAALDEGDMDMLRDLTADLLPLSKSHRKGIVVVVPERLRAEVSGLLARIERRVNAFTD</sequence>
<name>A0A1B2HN60_9PSEU</name>
<dbReference type="GO" id="GO:0005524">
    <property type="term" value="F:ATP binding"/>
    <property type="evidence" value="ECO:0007669"/>
    <property type="project" value="UniProtKB-KW"/>
</dbReference>
<reference evidence="4 5" key="1">
    <citation type="submission" date="2016-07" db="EMBL/GenBank/DDBJ databases">
        <title>Complete genome sequence of the Lentzea guizhouensis DHS C013.</title>
        <authorList>
            <person name="Cao C."/>
        </authorList>
    </citation>
    <scope>NUCLEOTIDE SEQUENCE [LARGE SCALE GENOMIC DNA]</scope>
    <source>
        <strain evidence="4 5">DHS C013</strain>
    </source>
</reference>
<keyword evidence="1" id="KW-0547">Nucleotide-binding</keyword>
<gene>
    <name evidence="4" type="ORF">BBK82_26725</name>
</gene>
<organism evidence="4 5">
    <name type="scientific">Lentzea guizhouensis</name>
    <dbReference type="NCBI Taxonomy" id="1586287"/>
    <lineage>
        <taxon>Bacteria</taxon>
        <taxon>Bacillati</taxon>
        <taxon>Actinomycetota</taxon>
        <taxon>Actinomycetes</taxon>
        <taxon>Pseudonocardiales</taxon>
        <taxon>Pseudonocardiaceae</taxon>
        <taxon>Lentzea</taxon>
    </lineage>
</organism>
<accession>A0A1B2HN60</accession>
<dbReference type="PANTHER" id="PTHR43384">
    <property type="entry name" value="SEPTUM SITE-DETERMINING PROTEIN MIND HOMOLOG, CHLOROPLASTIC-RELATED"/>
    <property type="match status" value="1"/>
</dbReference>
<dbReference type="RefSeq" id="WP_065917474.1">
    <property type="nucleotide sequence ID" value="NZ_CP016793.1"/>
</dbReference>
<dbReference type="Gene3D" id="3.40.50.300">
    <property type="entry name" value="P-loop containing nucleotide triphosphate hydrolases"/>
    <property type="match status" value="1"/>
</dbReference>
<dbReference type="EMBL" id="CP016793">
    <property type="protein sequence ID" value="ANZ39131.1"/>
    <property type="molecule type" value="Genomic_DNA"/>
</dbReference>
<proteinExistence type="predicted"/>
<dbReference type="NCBIfam" id="NF047398">
    <property type="entry name" value="AAA_KGGVGR"/>
    <property type="match status" value="1"/>
</dbReference>
<evidence type="ECO:0000313" key="5">
    <source>
        <dbReference type="Proteomes" id="UP000093053"/>
    </source>
</evidence>
<dbReference type="AlphaFoldDB" id="A0A1B2HN60"/>
<keyword evidence="2" id="KW-0067">ATP-binding</keyword>